<dbReference type="Gene3D" id="3.60.15.10">
    <property type="entry name" value="Ribonuclease Z/Hydroxyacylglutathione hydrolase-like"/>
    <property type="match status" value="1"/>
</dbReference>
<gene>
    <name evidence="2" type="primary">dfa1</name>
    <name evidence="2" type="ORF">ENSA5_65040</name>
</gene>
<protein>
    <submittedName>
        <fullName evidence="2">Diflavin flavoprotein A 1</fullName>
        <ecNumber evidence="2">1.-.-.-</ecNumber>
    </submittedName>
</protein>
<accession>A0A2S9XCA3</accession>
<evidence type="ECO:0000313" key="3">
    <source>
        <dbReference type="Proteomes" id="UP000237968"/>
    </source>
</evidence>
<dbReference type="SUPFAM" id="SSF56281">
    <property type="entry name" value="Metallo-hydrolase/oxidoreductase"/>
    <property type="match status" value="1"/>
</dbReference>
<dbReference type="InterPro" id="IPR001279">
    <property type="entry name" value="Metallo-B-lactamas"/>
</dbReference>
<evidence type="ECO:0000259" key="1">
    <source>
        <dbReference type="SMART" id="SM00849"/>
    </source>
</evidence>
<keyword evidence="2" id="KW-0560">Oxidoreductase</keyword>
<dbReference type="GO" id="GO:0016491">
    <property type="term" value="F:oxidoreductase activity"/>
    <property type="evidence" value="ECO:0007669"/>
    <property type="project" value="UniProtKB-KW"/>
</dbReference>
<reference evidence="2 3" key="1">
    <citation type="submission" date="2018-03" db="EMBL/GenBank/DDBJ databases">
        <title>Draft Genome Sequences of the Obligatory Marine Myxobacteria Enhygromyxa salina SWB005.</title>
        <authorList>
            <person name="Poehlein A."/>
            <person name="Moghaddam J.A."/>
            <person name="Harms H."/>
            <person name="Alanjari M."/>
            <person name="Koenig G.M."/>
            <person name="Daniel R."/>
            <person name="Schaeberle T.F."/>
        </authorList>
    </citation>
    <scope>NUCLEOTIDE SEQUENCE [LARGE SCALE GENOMIC DNA]</scope>
    <source>
        <strain evidence="2 3">SWB005</strain>
    </source>
</reference>
<keyword evidence="3" id="KW-1185">Reference proteome</keyword>
<dbReference type="Gene3D" id="1.10.10.10">
    <property type="entry name" value="Winged helix-like DNA-binding domain superfamily/Winged helix DNA-binding domain"/>
    <property type="match status" value="1"/>
</dbReference>
<dbReference type="AlphaFoldDB" id="A0A2S9XCA3"/>
<organism evidence="2 3">
    <name type="scientific">Enhygromyxa salina</name>
    <dbReference type="NCBI Taxonomy" id="215803"/>
    <lineage>
        <taxon>Bacteria</taxon>
        <taxon>Pseudomonadati</taxon>
        <taxon>Myxococcota</taxon>
        <taxon>Polyangia</taxon>
        <taxon>Nannocystales</taxon>
        <taxon>Nannocystaceae</taxon>
        <taxon>Enhygromyxa</taxon>
    </lineage>
</organism>
<dbReference type="EMBL" id="PVNK01000281">
    <property type="protein sequence ID" value="PRP90485.1"/>
    <property type="molecule type" value="Genomic_DNA"/>
</dbReference>
<dbReference type="Pfam" id="PF00753">
    <property type="entry name" value="Lactamase_B"/>
    <property type="match status" value="1"/>
</dbReference>
<name>A0A2S9XCA3_9BACT</name>
<sequence>MCARVTGYPCGVQSPREQAQIAAGAWVLALDTPTLPPATATNTLVIGGDRLLIVEPATPHAREQARLDALVGELLAEGRTLAGVVITHHHVDHVGYATALRDAHDIPIFAHAETASRVPFEVDTQIAEGWSIDLGDGHELEALHTPGHAPGHLVLWDRKTEVAHAGDLVAGEGTILVDVSDGGDMSTYLDSLRRMAARVRARRELGRAPSFVPAHGPVLDDPAAVLDHYVAHRLAREDKVRRAVVEGGRRAFLGILASAYADTPKRLWPIAALSVEAHLRKLVDDGELVREGRGARPR</sequence>
<dbReference type="SMART" id="SM00849">
    <property type="entry name" value="Lactamase_B"/>
    <property type="match status" value="1"/>
</dbReference>
<comment type="caution">
    <text evidence="2">The sequence shown here is derived from an EMBL/GenBank/DDBJ whole genome shotgun (WGS) entry which is preliminary data.</text>
</comment>
<proteinExistence type="predicted"/>
<dbReference type="InterPro" id="IPR041516">
    <property type="entry name" value="LACTB2_WH"/>
</dbReference>
<feature type="domain" description="Metallo-beta-lactamase" evidence="1">
    <location>
        <begin position="40"/>
        <end position="215"/>
    </location>
</feature>
<dbReference type="Proteomes" id="UP000237968">
    <property type="component" value="Unassembled WGS sequence"/>
</dbReference>
<dbReference type="PANTHER" id="PTHR23131">
    <property type="entry name" value="ENDORIBONUCLEASE LACTB2"/>
    <property type="match status" value="1"/>
</dbReference>
<dbReference type="PANTHER" id="PTHR23131:SF0">
    <property type="entry name" value="ENDORIBONUCLEASE LACTB2"/>
    <property type="match status" value="1"/>
</dbReference>
<dbReference type="InterPro" id="IPR036388">
    <property type="entry name" value="WH-like_DNA-bd_sf"/>
</dbReference>
<dbReference type="InterPro" id="IPR050662">
    <property type="entry name" value="Sec-metab_biosynth-thioest"/>
</dbReference>
<evidence type="ECO:0000313" key="2">
    <source>
        <dbReference type="EMBL" id="PRP90485.1"/>
    </source>
</evidence>
<dbReference type="EC" id="1.-.-.-" evidence="2"/>
<dbReference type="InterPro" id="IPR036866">
    <property type="entry name" value="RibonucZ/Hydroxyglut_hydro"/>
</dbReference>
<dbReference type="Pfam" id="PF17778">
    <property type="entry name" value="WHD_BLACT"/>
    <property type="match status" value="1"/>
</dbReference>